<dbReference type="InterPro" id="IPR038567">
    <property type="entry name" value="T_Elf1_sf"/>
</dbReference>
<proteinExistence type="inferred from homology"/>
<evidence type="ECO:0000256" key="5">
    <source>
        <dbReference type="ARBA" id="ARBA00022771"/>
    </source>
</evidence>
<keyword evidence="7 10" id="KW-0805">Transcription regulation</keyword>
<dbReference type="InterPro" id="IPR007808">
    <property type="entry name" value="Elf1"/>
</dbReference>
<dbReference type="GO" id="GO:0000993">
    <property type="term" value="F:RNA polymerase II complex binding"/>
    <property type="evidence" value="ECO:0007669"/>
    <property type="project" value="TreeGrafter"/>
</dbReference>
<dbReference type="Gene3D" id="2.20.25.190">
    <property type="match status" value="1"/>
</dbReference>
<evidence type="ECO:0000256" key="7">
    <source>
        <dbReference type="ARBA" id="ARBA00023015"/>
    </source>
</evidence>
<reference evidence="11" key="1">
    <citation type="submission" date="2021-09" db="EMBL/GenBank/DDBJ databases">
        <authorList>
            <consortium name="AG Swart"/>
            <person name="Singh M."/>
            <person name="Singh A."/>
            <person name="Seah K."/>
            <person name="Emmerich C."/>
        </authorList>
    </citation>
    <scope>NUCLEOTIDE SEQUENCE</scope>
    <source>
        <strain evidence="11">ATCC30299</strain>
    </source>
</reference>
<sequence>MGKRKSSSKITKAPKPKLDRIFDCPFCNHSKTVEVMFQKTLGKASISCRVCAATWDTKVTALSEAIDVYSDWIDECARRNPKE</sequence>
<dbReference type="Pfam" id="PF05129">
    <property type="entry name" value="Zn_ribbon_Elf1"/>
    <property type="match status" value="1"/>
</dbReference>
<dbReference type="EMBL" id="CAJZBQ010000040">
    <property type="protein sequence ID" value="CAG9326403.1"/>
    <property type="molecule type" value="Genomic_DNA"/>
</dbReference>
<dbReference type="GO" id="GO:0006368">
    <property type="term" value="P:transcription elongation by RNA polymerase II"/>
    <property type="evidence" value="ECO:0007669"/>
    <property type="project" value="TreeGrafter"/>
</dbReference>
<dbReference type="SUPFAM" id="SSF57783">
    <property type="entry name" value="Zinc beta-ribbon"/>
    <property type="match status" value="1"/>
</dbReference>
<evidence type="ECO:0000256" key="9">
    <source>
        <dbReference type="ARBA" id="ARBA00023242"/>
    </source>
</evidence>
<dbReference type="GO" id="GO:0008270">
    <property type="term" value="F:zinc ion binding"/>
    <property type="evidence" value="ECO:0007669"/>
    <property type="project" value="UniProtKB-KW"/>
</dbReference>
<accession>A0AAU9JXH3</accession>
<name>A0AAU9JXH3_9CILI</name>
<keyword evidence="9 10" id="KW-0539">Nucleus</keyword>
<gene>
    <name evidence="11" type="ORF">BSTOLATCC_MIC40830</name>
</gene>
<evidence type="ECO:0000256" key="1">
    <source>
        <dbReference type="ARBA" id="ARBA00003357"/>
    </source>
</evidence>
<comment type="caution">
    <text evidence="11">The sequence shown here is derived from an EMBL/GenBank/DDBJ whole genome shotgun (WGS) entry which is preliminary data.</text>
</comment>
<dbReference type="AlphaFoldDB" id="A0AAU9JXH3"/>
<dbReference type="PANTHER" id="PTHR20934">
    <property type="entry name" value="TRANSCRIPTION ELONGATION FACTOR 1 HOMOLOG"/>
    <property type="match status" value="1"/>
</dbReference>
<protein>
    <recommendedName>
        <fullName evidence="10">Transcription elongation factor 1 homolog</fullName>
    </recommendedName>
</protein>
<evidence type="ECO:0000313" key="11">
    <source>
        <dbReference type="EMBL" id="CAG9326403.1"/>
    </source>
</evidence>
<keyword evidence="5 10" id="KW-0863">Zinc-finger</keyword>
<dbReference type="Proteomes" id="UP001162131">
    <property type="component" value="Unassembled WGS sequence"/>
</dbReference>
<evidence type="ECO:0000256" key="6">
    <source>
        <dbReference type="ARBA" id="ARBA00022833"/>
    </source>
</evidence>
<evidence type="ECO:0000313" key="12">
    <source>
        <dbReference type="Proteomes" id="UP001162131"/>
    </source>
</evidence>
<keyword evidence="8 10" id="KW-0804">Transcription</keyword>
<dbReference type="GO" id="GO:0008023">
    <property type="term" value="C:transcription elongation factor complex"/>
    <property type="evidence" value="ECO:0007669"/>
    <property type="project" value="TreeGrafter"/>
</dbReference>
<comment type="subcellular location">
    <subcellularLocation>
        <location evidence="2 10">Nucleus</location>
    </subcellularLocation>
</comment>
<keyword evidence="12" id="KW-1185">Reference proteome</keyword>
<evidence type="ECO:0000256" key="2">
    <source>
        <dbReference type="ARBA" id="ARBA00004123"/>
    </source>
</evidence>
<dbReference type="FunFam" id="2.20.25.190:FF:000001">
    <property type="entry name" value="Transcription elongation factor 1 homolog"/>
    <property type="match status" value="1"/>
</dbReference>
<evidence type="ECO:0000256" key="8">
    <source>
        <dbReference type="ARBA" id="ARBA00023163"/>
    </source>
</evidence>
<keyword evidence="4 10" id="KW-0479">Metal-binding</keyword>
<evidence type="ECO:0000256" key="4">
    <source>
        <dbReference type="ARBA" id="ARBA00022723"/>
    </source>
</evidence>
<keyword evidence="6 10" id="KW-0862">Zinc</keyword>
<organism evidence="11 12">
    <name type="scientific">Blepharisma stoltei</name>
    <dbReference type="NCBI Taxonomy" id="1481888"/>
    <lineage>
        <taxon>Eukaryota</taxon>
        <taxon>Sar</taxon>
        <taxon>Alveolata</taxon>
        <taxon>Ciliophora</taxon>
        <taxon>Postciliodesmatophora</taxon>
        <taxon>Heterotrichea</taxon>
        <taxon>Heterotrichida</taxon>
        <taxon>Blepharismidae</taxon>
        <taxon>Blepharisma</taxon>
    </lineage>
</organism>
<comment type="similarity">
    <text evidence="3 10">Belongs to the ELOF1 family.</text>
</comment>
<evidence type="ECO:0000256" key="10">
    <source>
        <dbReference type="RuleBase" id="RU364033"/>
    </source>
</evidence>
<evidence type="ECO:0000256" key="3">
    <source>
        <dbReference type="ARBA" id="ARBA00009730"/>
    </source>
</evidence>
<comment type="function">
    <text evidence="1 10">Transcription elongation factor implicated in the maintenance of proper chromatin structure in actively transcribed regions.</text>
</comment>
<dbReference type="PANTHER" id="PTHR20934:SF0">
    <property type="entry name" value="TRANSCRIPTION ELONGATION FACTOR 1 HOMOLOG"/>
    <property type="match status" value="1"/>
</dbReference>